<dbReference type="SUPFAM" id="SSF52129">
    <property type="entry name" value="Caspase-like"/>
    <property type="match status" value="1"/>
</dbReference>
<evidence type="ECO:0000256" key="1">
    <source>
        <dbReference type="ARBA" id="ARBA00010134"/>
    </source>
</evidence>
<keyword evidence="6" id="KW-1185">Reference proteome</keyword>
<dbReference type="InterPro" id="IPR015917">
    <property type="entry name" value="Pept_C14A"/>
</dbReference>
<proteinExistence type="inferred from homology"/>
<feature type="domain" description="Caspase family p10" evidence="3">
    <location>
        <begin position="232"/>
        <end position="314"/>
    </location>
</feature>
<organism evidence="5 6">
    <name type="scientific">Exocentrus adspersus</name>
    <dbReference type="NCBI Taxonomy" id="1586481"/>
    <lineage>
        <taxon>Eukaryota</taxon>
        <taxon>Metazoa</taxon>
        <taxon>Ecdysozoa</taxon>
        <taxon>Arthropoda</taxon>
        <taxon>Hexapoda</taxon>
        <taxon>Insecta</taxon>
        <taxon>Pterygota</taxon>
        <taxon>Neoptera</taxon>
        <taxon>Endopterygota</taxon>
        <taxon>Coleoptera</taxon>
        <taxon>Polyphaga</taxon>
        <taxon>Cucujiformia</taxon>
        <taxon>Chrysomeloidea</taxon>
        <taxon>Cerambycidae</taxon>
        <taxon>Lamiinae</taxon>
        <taxon>Acanthocinini</taxon>
        <taxon>Exocentrus</taxon>
    </lineage>
</organism>
<dbReference type="Gene3D" id="3.40.50.1460">
    <property type="match status" value="1"/>
</dbReference>
<dbReference type="AlphaFoldDB" id="A0AAV8W089"/>
<dbReference type="PROSITE" id="PS50208">
    <property type="entry name" value="CASPASE_P20"/>
    <property type="match status" value="1"/>
</dbReference>
<dbReference type="InterPro" id="IPR001309">
    <property type="entry name" value="Pept_C14_p20"/>
</dbReference>
<feature type="domain" description="Caspase family p20" evidence="4">
    <location>
        <begin position="76"/>
        <end position="194"/>
    </location>
</feature>
<evidence type="ECO:0008006" key="7">
    <source>
        <dbReference type="Google" id="ProtNLM"/>
    </source>
</evidence>
<reference evidence="5 6" key="1">
    <citation type="journal article" date="2023" name="Insect Mol. Biol.">
        <title>Genome sequencing provides insights into the evolution of gene families encoding plant cell wall-degrading enzymes in longhorned beetles.</title>
        <authorList>
            <person name="Shin N.R."/>
            <person name="Okamura Y."/>
            <person name="Kirsch R."/>
            <person name="Pauchet Y."/>
        </authorList>
    </citation>
    <scope>NUCLEOTIDE SEQUENCE [LARGE SCALE GENOMIC DNA]</scope>
    <source>
        <strain evidence="5">EAD_L_NR</strain>
    </source>
</reference>
<dbReference type="InterPro" id="IPR011600">
    <property type="entry name" value="Pept_C14_caspase"/>
</dbReference>
<gene>
    <name evidence="5" type="ORF">NQ315_006453</name>
</gene>
<evidence type="ECO:0000313" key="5">
    <source>
        <dbReference type="EMBL" id="KAJ8919924.1"/>
    </source>
</evidence>
<dbReference type="GO" id="GO:0004197">
    <property type="term" value="F:cysteine-type endopeptidase activity"/>
    <property type="evidence" value="ECO:0007669"/>
    <property type="project" value="InterPro"/>
</dbReference>
<dbReference type="PANTHER" id="PTHR22576:SF41">
    <property type="entry name" value="CASPASE 14, APOPTOSIS-RELATED CYSTEINE PEPTIDASE"/>
    <property type="match status" value="1"/>
</dbReference>
<dbReference type="PROSITE" id="PS50207">
    <property type="entry name" value="CASPASE_P10"/>
    <property type="match status" value="1"/>
</dbReference>
<dbReference type="InterPro" id="IPR029030">
    <property type="entry name" value="Caspase-like_dom_sf"/>
</dbReference>
<comment type="similarity">
    <text evidence="1 2">Belongs to the peptidase C14A family.</text>
</comment>
<dbReference type="Proteomes" id="UP001159042">
    <property type="component" value="Unassembled WGS sequence"/>
</dbReference>
<dbReference type="EMBL" id="JANEYG010000016">
    <property type="protein sequence ID" value="KAJ8919924.1"/>
    <property type="molecule type" value="Genomic_DNA"/>
</dbReference>
<comment type="caution">
    <text evidence="5">The sequence shown here is derived from an EMBL/GenBank/DDBJ whole genome shotgun (WGS) entry which is preliminary data.</text>
</comment>
<accession>A0AAV8W089</accession>
<dbReference type="SMART" id="SM00115">
    <property type="entry name" value="CASc"/>
    <property type="match status" value="1"/>
</dbReference>
<dbReference type="GO" id="GO:0006508">
    <property type="term" value="P:proteolysis"/>
    <property type="evidence" value="ECO:0007669"/>
    <property type="project" value="InterPro"/>
</dbReference>
<evidence type="ECO:0000259" key="3">
    <source>
        <dbReference type="PROSITE" id="PS50207"/>
    </source>
</evidence>
<dbReference type="PANTHER" id="PTHR22576">
    <property type="entry name" value="MUCOSA ASSOCIATED LYMPHOID TISSUE LYMPHOMA TRANSLOCATION PROTEIN 1/PARACASPASE"/>
    <property type="match status" value="1"/>
</dbReference>
<sequence>QQGTPIDFMHFAVENQRSTMATEPDARHFTKLDEQEFLSQAEPQIIDVGLDNLKRFKERDHFRTDERFEYPRTGSDPGQILIFNQERFTYKPERKGSTRDVNEIIQSFQRLGYNVEKKDILNDGTTADVKQKLAQVARGDLSEKNCLIVFFLTHGDVKDRLSTRDSSITANELWENFRHCPGLENKPKMFVIQASSLACKGDDFSTTVQTNISKPSEIVQDNTFSNTFLGPDMLVLYSTSEGNVSFRSGLTGTWFIQELCKNVTAYGRRDDVFGLVTRTLKCVNGNYFHSEAGVYKKQTPVCVSTLSKKFYLNRNKDRAMILKYHDYYKEVMERVERIEEQLRRLEGK</sequence>
<dbReference type="InterPro" id="IPR052039">
    <property type="entry name" value="Caspase-related_regulators"/>
</dbReference>
<dbReference type="InterPro" id="IPR002138">
    <property type="entry name" value="Pept_C14_p10"/>
</dbReference>
<feature type="non-terminal residue" evidence="5">
    <location>
        <position position="1"/>
    </location>
</feature>
<protein>
    <recommendedName>
        <fullName evidence="7">Caspase family p20 domain-containing protein</fullName>
    </recommendedName>
</protein>
<name>A0AAV8W089_9CUCU</name>
<evidence type="ECO:0000313" key="6">
    <source>
        <dbReference type="Proteomes" id="UP001159042"/>
    </source>
</evidence>
<dbReference type="PRINTS" id="PR00376">
    <property type="entry name" value="IL1BCENZYME"/>
</dbReference>
<evidence type="ECO:0000259" key="4">
    <source>
        <dbReference type="PROSITE" id="PS50208"/>
    </source>
</evidence>
<dbReference type="Pfam" id="PF00656">
    <property type="entry name" value="Peptidase_C14"/>
    <property type="match status" value="1"/>
</dbReference>
<evidence type="ECO:0000256" key="2">
    <source>
        <dbReference type="RuleBase" id="RU003971"/>
    </source>
</evidence>